<keyword evidence="1" id="KW-0812">Transmembrane</keyword>
<evidence type="ECO:0000256" key="1">
    <source>
        <dbReference type="SAM" id="Phobius"/>
    </source>
</evidence>
<reference evidence="2 3" key="1">
    <citation type="submission" date="2016-10" db="EMBL/GenBank/DDBJ databases">
        <authorList>
            <person name="Varghese N."/>
            <person name="Submissions S."/>
        </authorList>
    </citation>
    <scope>NUCLEOTIDE SEQUENCE [LARGE SCALE GENOMIC DNA]</scope>
    <source>
        <strain evidence="2 3">CGMCC 1.7734</strain>
    </source>
</reference>
<accession>A0A1H8ZE09</accession>
<gene>
    <name evidence="2" type="ORF">SAMN05216232_0397</name>
</gene>
<sequence length="121" mass="13380">MKKSIKLLIFGILGLLLIFMVIGIVSFYSASKTENQMPIEMVAFNNLTDEESALIPVSPKDSIVKQIPVNDDIKTSIDINYDKDQVYSVTFNNTKTDTNGNLVVFVGLDKKTVLGKGFTSK</sequence>
<dbReference type="RefSeq" id="WP_175476681.1">
    <property type="nucleotide sequence ID" value="NZ_FOEH01000001.1"/>
</dbReference>
<organism evidence="2 3">
    <name type="scientific">Virgibacillus subterraneus</name>
    <dbReference type="NCBI Taxonomy" id="621109"/>
    <lineage>
        <taxon>Bacteria</taxon>
        <taxon>Bacillati</taxon>
        <taxon>Bacillota</taxon>
        <taxon>Bacilli</taxon>
        <taxon>Bacillales</taxon>
        <taxon>Bacillaceae</taxon>
        <taxon>Virgibacillus</taxon>
    </lineage>
</organism>
<evidence type="ECO:0000313" key="3">
    <source>
        <dbReference type="Proteomes" id="UP000198733"/>
    </source>
</evidence>
<keyword evidence="1" id="KW-1133">Transmembrane helix</keyword>
<evidence type="ECO:0008006" key="4">
    <source>
        <dbReference type="Google" id="ProtNLM"/>
    </source>
</evidence>
<evidence type="ECO:0000313" key="2">
    <source>
        <dbReference type="EMBL" id="SEP62585.1"/>
    </source>
</evidence>
<name>A0A1H8ZE09_9BACI</name>
<keyword evidence="3" id="KW-1185">Reference proteome</keyword>
<dbReference type="EMBL" id="FOEH01000001">
    <property type="protein sequence ID" value="SEP62585.1"/>
    <property type="molecule type" value="Genomic_DNA"/>
</dbReference>
<dbReference type="Proteomes" id="UP000198733">
    <property type="component" value="Unassembled WGS sequence"/>
</dbReference>
<feature type="transmembrane region" description="Helical" evidence="1">
    <location>
        <begin position="7"/>
        <end position="28"/>
    </location>
</feature>
<protein>
    <recommendedName>
        <fullName evidence="4">DUF3139 domain-containing protein</fullName>
    </recommendedName>
</protein>
<proteinExistence type="predicted"/>
<comment type="caution">
    <text evidence="2">The sequence shown here is derived from an EMBL/GenBank/DDBJ whole genome shotgun (WGS) entry which is preliminary data.</text>
</comment>
<keyword evidence="1" id="KW-0472">Membrane</keyword>